<comment type="caution">
    <text evidence="1">The sequence shown here is derived from an EMBL/GenBank/DDBJ whole genome shotgun (WGS) entry which is preliminary data.</text>
</comment>
<gene>
    <name evidence="1" type="ORF">LEP1GSC036_3973</name>
</gene>
<sequence>MSVRKTLVTKRIFGKRFKIAFGNLGFKNSARYKIEKISESVSKTFTRFCEIVTFLIRTIWKKTS</sequence>
<accession>A0A828Z955</accession>
<reference evidence="1 2" key="1">
    <citation type="submission" date="2012-10" db="EMBL/GenBank/DDBJ databases">
        <authorList>
            <person name="Harkins D.M."/>
            <person name="Durkin A.S."/>
            <person name="Brinkac L.M."/>
            <person name="Haft D.H."/>
            <person name="Selengut J.D."/>
            <person name="Sanka R."/>
            <person name="DePew J."/>
            <person name="Purushe J."/>
            <person name="Whelen A.C."/>
            <person name="Vinetz J.M."/>
            <person name="Sutton G.G."/>
            <person name="Nierman W.C."/>
            <person name="Fouts D.E."/>
        </authorList>
    </citation>
    <scope>NUCLEOTIDE SEQUENCE [LARGE SCALE GENOMIC DNA]</scope>
    <source>
        <strain evidence="1 2">2006001853</strain>
    </source>
</reference>
<protein>
    <submittedName>
        <fullName evidence="1">Uncharacterized protein</fullName>
    </submittedName>
</protein>
<evidence type="ECO:0000313" key="1">
    <source>
        <dbReference type="EMBL" id="EKR66380.1"/>
    </source>
</evidence>
<dbReference type="EMBL" id="AFLV02000005">
    <property type="protein sequence ID" value="EKR66380.1"/>
    <property type="molecule type" value="Genomic_DNA"/>
</dbReference>
<name>A0A828Z955_9LEPT</name>
<proteinExistence type="predicted"/>
<dbReference type="Proteomes" id="UP000001338">
    <property type="component" value="Unassembled WGS sequence"/>
</dbReference>
<evidence type="ECO:0000313" key="2">
    <source>
        <dbReference type="Proteomes" id="UP000001338"/>
    </source>
</evidence>
<organism evidence="1 2">
    <name type="scientific">Leptospira weilii str. 2006001853</name>
    <dbReference type="NCBI Taxonomy" id="1001589"/>
    <lineage>
        <taxon>Bacteria</taxon>
        <taxon>Pseudomonadati</taxon>
        <taxon>Spirochaetota</taxon>
        <taxon>Spirochaetia</taxon>
        <taxon>Leptospirales</taxon>
        <taxon>Leptospiraceae</taxon>
        <taxon>Leptospira</taxon>
    </lineage>
</organism>
<dbReference type="AlphaFoldDB" id="A0A828Z955"/>